<feature type="domain" description="S-adenosyl-L-homocysteine hydrolase NAD binding" evidence="4">
    <location>
        <begin position="153"/>
        <end position="313"/>
    </location>
</feature>
<name>C7NG33_KYTSD</name>
<evidence type="ECO:0000313" key="5">
    <source>
        <dbReference type="EMBL" id="ACV06033.1"/>
    </source>
</evidence>
<dbReference type="RefSeq" id="WP_015778978.1">
    <property type="nucleotide sequence ID" value="NC_013169.1"/>
</dbReference>
<accession>C7NG33</accession>
<feature type="compositionally biased region" description="Polar residues" evidence="3">
    <location>
        <begin position="352"/>
        <end position="361"/>
    </location>
</feature>
<dbReference type="HOGENOM" id="CLU_019796_1_0_11"/>
<organism evidence="5 6">
    <name type="scientific">Kytococcus sedentarius (strain ATCC 14392 / DSM 20547 / JCM 11482 / CCUG 33030 / NBRC 15357 / NCTC 11040 / CCM 314 / 541)</name>
    <name type="common">Micrococcus sedentarius</name>
    <dbReference type="NCBI Taxonomy" id="478801"/>
    <lineage>
        <taxon>Bacteria</taxon>
        <taxon>Bacillati</taxon>
        <taxon>Actinomycetota</taxon>
        <taxon>Actinomycetes</taxon>
        <taxon>Micrococcales</taxon>
        <taxon>Kytococcaceae</taxon>
        <taxon>Kytococcus</taxon>
    </lineage>
</organism>
<dbReference type="KEGG" id="kse:Ksed_09870"/>
<feature type="region of interest" description="Disordered" evidence="3">
    <location>
        <begin position="336"/>
        <end position="361"/>
    </location>
</feature>
<proteinExistence type="predicted"/>
<dbReference type="STRING" id="478801.Ksed_09870"/>
<evidence type="ECO:0000256" key="2">
    <source>
        <dbReference type="ARBA" id="ARBA00023027"/>
    </source>
</evidence>
<dbReference type="GO" id="GO:0016616">
    <property type="term" value="F:oxidoreductase activity, acting on the CH-OH group of donors, NAD or NADP as acceptor"/>
    <property type="evidence" value="ECO:0007669"/>
    <property type="project" value="UniProtKB-ARBA"/>
</dbReference>
<dbReference type="Proteomes" id="UP000006666">
    <property type="component" value="Chromosome"/>
</dbReference>
<evidence type="ECO:0000259" key="4">
    <source>
        <dbReference type="SMART" id="SM00997"/>
    </source>
</evidence>
<dbReference type="InterPro" id="IPR029753">
    <property type="entry name" value="D-isomer_DH_CS"/>
</dbReference>
<evidence type="ECO:0000256" key="3">
    <source>
        <dbReference type="SAM" id="MobiDB-lite"/>
    </source>
</evidence>
<protein>
    <submittedName>
        <fullName evidence="5">Phosphoglycerate dehydrogenase-like oxidoreductase</fullName>
    </submittedName>
</protein>
<dbReference type="GO" id="GO:0051287">
    <property type="term" value="F:NAD binding"/>
    <property type="evidence" value="ECO:0007669"/>
    <property type="project" value="InterPro"/>
</dbReference>
<evidence type="ECO:0000256" key="1">
    <source>
        <dbReference type="ARBA" id="ARBA00023002"/>
    </source>
</evidence>
<dbReference type="PROSITE" id="PS00671">
    <property type="entry name" value="D_2_HYDROXYACID_DH_3"/>
    <property type="match status" value="1"/>
</dbReference>
<dbReference type="PANTHER" id="PTHR43333:SF1">
    <property type="entry name" value="D-ISOMER SPECIFIC 2-HYDROXYACID DEHYDROGENASE NAD-BINDING DOMAIN-CONTAINING PROTEIN"/>
    <property type="match status" value="1"/>
</dbReference>
<dbReference type="eggNOG" id="COG0111">
    <property type="taxonomic scope" value="Bacteria"/>
</dbReference>
<dbReference type="SMART" id="SM00997">
    <property type="entry name" value="AdoHcyase_NAD"/>
    <property type="match status" value="1"/>
</dbReference>
<gene>
    <name evidence="5" type="ordered locus">Ksed_09870</name>
</gene>
<sequence length="361" mass="38356">MPNTAAKTDVNHLPTAAERVTVTVPDPTWVEALAGPTGELSGSGRTVRLEHWDLSAPREDDPAAPLVAAVPPQFAMTPDAVTELTAQPHLRWAWALSAGYDHLDKRLPAPVGICNAKGVHEESTADHALALTLIALRSLETLRDAQVAGRWENRTGPQWRAKQRSLHESRVLVVGYGAIGQAIARRVAAFGARVTAVATSARPGDEHVEAVRPIDELHELLPEHDVVILITPLTADTKGLMSQHEFSLMPAGAVLVNVARGPVVDTDALVAAAASGHIRAAVDVTAPEPLPEGHPLFSTPGIYLTPHLASATAGMDDRQLALIGAQLQRLADGEALENVVRAPKPEPATEPEQPSQQEDIP</sequence>
<dbReference type="InterPro" id="IPR036291">
    <property type="entry name" value="NAD(P)-bd_dom_sf"/>
</dbReference>
<dbReference type="InterPro" id="IPR015878">
    <property type="entry name" value="Ado_hCys_hydrolase_NAD-bd"/>
</dbReference>
<dbReference type="SUPFAM" id="SSF51735">
    <property type="entry name" value="NAD(P)-binding Rossmann-fold domains"/>
    <property type="match status" value="1"/>
</dbReference>
<dbReference type="EMBL" id="CP001686">
    <property type="protein sequence ID" value="ACV06033.1"/>
    <property type="molecule type" value="Genomic_DNA"/>
</dbReference>
<dbReference type="Pfam" id="PF02826">
    <property type="entry name" value="2-Hacid_dh_C"/>
    <property type="match status" value="1"/>
</dbReference>
<dbReference type="InterPro" id="IPR006140">
    <property type="entry name" value="D-isomer_DH_NAD-bd"/>
</dbReference>
<dbReference type="SUPFAM" id="SSF52283">
    <property type="entry name" value="Formate/glycerate dehydrogenase catalytic domain-like"/>
    <property type="match status" value="1"/>
</dbReference>
<keyword evidence="6" id="KW-1185">Reference proteome</keyword>
<reference evidence="5 6" key="1">
    <citation type="journal article" date="2009" name="Stand. Genomic Sci.">
        <title>Complete genome sequence of Kytococcus sedentarius type strain (541).</title>
        <authorList>
            <person name="Sims D."/>
            <person name="Brettin T."/>
            <person name="Detter J.C."/>
            <person name="Han C."/>
            <person name="Lapidus A."/>
            <person name="Copeland A."/>
            <person name="Glavina Del Rio T."/>
            <person name="Nolan M."/>
            <person name="Chen F."/>
            <person name="Lucas S."/>
            <person name="Tice H."/>
            <person name="Cheng J.F."/>
            <person name="Bruce D."/>
            <person name="Goodwin L."/>
            <person name="Pitluck S."/>
            <person name="Ovchinnikova G."/>
            <person name="Pati A."/>
            <person name="Ivanova N."/>
            <person name="Mavrommatis K."/>
            <person name="Chen A."/>
            <person name="Palaniappan K."/>
            <person name="D'haeseleer P."/>
            <person name="Chain P."/>
            <person name="Bristow J."/>
            <person name="Eisen J.A."/>
            <person name="Markowitz V."/>
            <person name="Hugenholtz P."/>
            <person name="Schneider S."/>
            <person name="Goker M."/>
            <person name="Pukall R."/>
            <person name="Kyrpides N.C."/>
            <person name="Klenk H.P."/>
        </authorList>
    </citation>
    <scope>NUCLEOTIDE SEQUENCE [LARGE SCALE GENOMIC DNA]</scope>
    <source>
        <strain evidence="6">ATCC 14392 / DSM 20547 / JCM 11482 / CCUG 33030 / NBRC 15357 / NCTC 11040 / CCM 314 / 541</strain>
    </source>
</reference>
<dbReference type="CDD" id="cd12166">
    <property type="entry name" value="2-Hacid_dh_7"/>
    <property type="match status" value="1"/>
</dbReference>
<keyword evidence="1" id="KW-0560">Oxidoreductase</keyword>
<dbReference type="Gene3D" id="3.40.50.720">
    <property type="entry name" value="NAD(P)-binding Rossmann-like Domain"/>
    <property type="match status" value="2"/>
</dbReference>
<dbReference type="AlphaFoldDB" id="C7NG33"/>
<evidence type="ECO:0000313" key="6">
    <source>
        <dbReference type="Proteomes" id="UP000006666"/>
    </source>
</evidence>
<keyword evidence="2" id="KW-0520">NAD</keyword>
<dbReference type="PANTHER" id="PTHR43333">
    <property type="entry name" value="2-HACID_DH_C DOMAIN-CONTAINING PROTEIN"/>
    <property type="match status" value="1"/>
</dbReference>